<dbReference type="HOGENOM" id="CLU_001650_8_2_1"/>
<dbReference type="CDD" id="cd09272">
    <property type="entry name" value="RNase_HI_RT_Ty1"/>
    <property type="match status" value="1"/>
</dbReference>
<reference evidence="1" key="2">
    <citation type="submission" date="2011-02" db="EMBL/GenBank/DDBJ databases">
        <authorList>
            <person name="MacLean D."/>
        </authorList>
    </citation>
    <scope>NUCLEOTIDE SEQUENCE</scope>
</reference>
<sequence length="153" mass="17469">MEQGDPRMKNRPYRSLVNSLLYISTGTRPDIAFSVCQLSRHLEKPSEEHWNAAIRVLRYLKTTASNGIIYQGRKNWIRTSAYSDADWASNNDSRKSISGTMVMSNESPVAFKSKYQQSVALSNAEAEYMALSLCIQQILWLKNSLTEMKVQVR</sequence>
<dbReference type="EMBL" id="FR824464">
    <property type="protein sequence ID" value="CCA26838.1"/>
    <property type="molecule type" value="Genomic_DNA"/>
</dbReference>
<dbReference type="PANTHER" id="PTHR11439:SF440">
    <property type="entry name" value="INTEGRASE CATALYTIC DOMAIN-CONTAINING PROTEIN"/>
    <property type="match status" value="1"/>
</dbReference>
<dbReference type="AlphaFoldDB" id="F0WZC0"/>
<organism evidence="1">
    <name type="scientific">Albugo laibachii Nc14</name>
    <dbReference type="NCBI Taxonomy" id="890382"/>
    <lineage>
        <taxon>Eukaryota</taxon>
        <taxon>Sar</taxon>
        <taxon>Stramenopiles</taxon>
        <taxon>Oomycota</taxon>
        <taxon>Peronosporomycetes</taxon>
        <taxon>Albuginales</taxon>
        <taxon>Albuginaceae</taxon>
        <taxon>Albugo</taxon>
    </lineage>
</organism>
<dbReference type="PANTHER" id="PTHR11439">
    <property type="entry name" value="GAG-POL-RELATED RETROTRANSPOSON"/>
    <property type="match status" value="1"/>
</dbReference>
<proteinExistence type="predicted"/>
<protein>
    <submittedName>
        <fullName evidence="1">Putative polyprotein</fullName>
    </submittedName>
</protein>
<reference evidence="1" key="1">
    <citation type="journal article" date="2011" name="PLoS Biol.">
        <title>Gene gain and loss during evolution of obligate parasitism in the white rust pathogen of Arabidopsis thaliana.</title>
        <authorList>
            <person name="Kemen E."/>
            <person name="Gardiner A."/>
            <person name="Schultz-Larsen T."/>
            <person name="Kemen A.C."/>
            <person name="Balmuth A.L."/>
            <person name="Robert-Seilaniantz A."/>
            <person name="Bailey K."/>
            <person name="Holub E."/>
            <person name="Studholme D.J."/>
            <person name="Maclean D."/>
            <person name="Jones J.D."/>
        </authorList>
    </citation>
    <scope>NUCLEOTIDE SEQUENCE</scope>
</reference>
<name>F0WZC0_9STRA</name>
<gene>
    <name evidence="1" type="primary">AlNc14C421G11523</name>
    <name evidence="1" type="ORF">ALNC14_129820</name>
</gene>
<accession>F0WZC0</accession>
<evidence type="ECO:0000313" key="1">
    <source>
        <dbReference type="EMBL" id="CCA26838.1"/>
    </source>
</evidence>